<dbReference type="EMBL" id="CP024634">
    <property type="protein sequence ID" value="AYQ56838.1"/>
    <property type="molecule type" value="Genomic_DNA"/>
</dbReference>
<dbReference type="Proteomes" id="UP000643672">
    <property type="component" value="Unassembled WGS sequence"/>
</dbReference>
<organism evidence="2 4">
    <name type="scientific">Bathymodiolus thermophilus thioautotrophic gill symbiont</name>
    <dbReference type="NCBI Taxonomy" id="2360"/>
    <lineage>
        <taxon>Bacteria</taxon>
        <taxon>Pseudomonadati</taxon>
        <taxon>Pseudomonadota</taxon>
        <taxon>Gammaproteobacteria</taxon>
        <taxon>sulfur-oxidizing symbionts</taxon>
    </lineage>
</organism>
<feature type="domain" description="Transposase IS30-like HTH" evidence="1">
    <location>
        <begin position="7"/>
        <end position="38"/>
    </location>
</feature>
<accession>A0A3G3IMA0</accession>
<reference evidence="2 4" key="1">
    <citation type="submission" date="2017-11" db="EMBL/GenBank/DDBJ databases">
        <title>Genome sequence of the bacterial symbiont EPR9N from a vent mussel Bathymodiolus thermophilus.</title>
        <authorList>
            <person name="Won Y.-J."/>
        </authorList>
    </citation>
    <scope>NUCLEOTIDE SEQUENCE [LARGE SCALE GENOMIC DNA]</scope>
    <source>
        <strain evidence="2 4">EPR9N</strain>
    </source>
</reference>
<dbReference type="AlphaFoldDB" id="A0A3G3IMA0"/>
<evidence type="ECO:0000259" key="1">
    <source>
        <dbReference type="Pfam" id="PF13936"/>
    </source>
</evidence>
<dbReference type="OrthoDB" id="9803231at2"/>
<evidence type="ECO:0000313" key="5">
    <source>
        <dbReference type="Proteomes" id="UP000643672"/>
    </source>
</evidence>
<dbReference type="EMBL" id="CAESAQ020000021">
    <property type="protein sequence ID" value="CAB5495794.1"/>
    <property type="molecule type" value="Genomic_DNA"/>
</dbReference>
<keyword evidence="5" id="KW-1185">Reference proteome</keyword>
<evidence type="ECO:0000313" key="4">
    <source>
        <dbReference type="Proteomes" id="UP000278334"/>
    </source>
</evidence>
<evidence type="ECO:0000313" key="3">
    <source>
        <dbReference type="EMBL" id="CAB5495794.1"/>
    </source>
</evidence>
<protein>
    <recommendedName>
        <fullName evidence="1">Transposase IS30-like HTH domain-containing protein</fullName>
    </recommendedName>
</protein>
<name>A0A3G3IMA0_9GAMM</name>
<dbReference type="Proteomes" id="UP000278334">
    <property type="component" value="Chromosome"/>
</dbReference>
<dbReference type="InterPro" id="IPR025246">
    <property type="entry name" value="IS30-like_HTH"/>
</dbReference>
<dbReference type="KEGG" id="bthg:MS2017_1136"/>
<dbReference type="RefSeq" id="WP_084032238.1">
    <property type="nucleotide sequence ID" value="NZ_CAESAQ020000021.1"/>
</dbReference>
<sequence length="57" mass="6372">MGKDAIIYLLNKQEYNQTFIAKSMGRSKSTISRELSHNTSKKEAIATNKPMGLLAKD</sequence>
<dbReference type="Pfam" id="PF13936">
    <property type="entry name" value="HTH_38"/>
    <property type="match status" value="1"/>
</dbReference>
<evidence type="ECO:0000313" key="2">
    <source>
        <dbReference type="EMBL" id="AYQ56838.1"/>
    </source>
</evidence>
<reference evidence="3 5" key="2">
    <citation type="submission" date="2020-05" db="EMBL/GenBank/DDBJ databases">
        <authorList>
            <person name="Petersen J."/>
            <person name="Sayavedra L."/>
        </authorList>
    </citation>
    <scope>NUCLEOTIDE SEQUENCE [LARGE SCALE GENOMIC DNA]</scope>
    <source>
        <strain evidence="3">B thermophilus SOXS</strain>
    </source>
</reference>
<gene>
    <name evidence="2" type="ORF">MS2017_1136</name>
    <name evidence="3" type="ORF">THERMOS_368</name>
</gene>
<proteinExistence type="predicted"/>